<feature type="compositionally biased region" description="Basic and acidic residues" evidence="4">
    <location>
        <begin position="261"/>
        <end position="275"/>
    </location>
</feature>
<dbReference type="PANTHER" id="PTHR23351">
    <property type="entry name" value="FOS TRANSCRIPTION FACTOR-RELATED"/>
    <property type="match status" value="1"/>
</dbReference>
<evidence type="ECO:0000256" key="4">
    <source>
        <dbReference type="SAM" id="MobiDB-lite"/>
    </source>
</evidence>
<organism evidence="6 7">
    <name type="scientific">Priapulus caudatus</name>
    <name type="common">Priapulid worm</name>
    <dbReference type="NCBI Taxonomy" id="37621"/>
    <lineage>
        <taxon>Eukaryota</taxon>
        <taxon>Metazoa</taxon>
        <taxon>Ecdysozoa</taxon>
        <taxon>Scalidophora</taxon>
        <taxon>Priapulida</taxon>
        <taxon>Priapulimorpha</taxon>
        <taxon>Priapulimorphida</taxon>
        <taxon>Priapulidae</taxon>
        <taxon>Priapulus</taxon>
    </lineage>
</organism>
<dbReference type="Pfam" id="PF00170">
    <property type="entry name" value="bZIP_1"/>
    <property type="match status" value="1"/>
</dbReference>
<evidence type="ECO:0000256" key="2">
    <source>
        <dbReference type="ARBA" id="ARBA00023125"/>
    </source>
</evidence>
<evidence type="ECO:0000256" key="3">
    <source>
        <dbReference type="ARBA" id="ARBA00023163"/>
    </source>
</evidence>
<sequence length="330" mass="36403">MMMQNVAAELDWHSQHLYEHAADPIGASYFSAYVSPEAYVHPLGHIQHTSMQQTATPSPVPLCGQATCDRGSGATDPPTESRSVYDDTLLSGYYRESSEFSSEAPYSAHAPNVDKAPYCNYGVDTSDGGGNLSPHSQRTLASPLSYNASAGESAWNYGARSHPIAVPSPAAISPGSYGSANSNGSWSSVDEELSAAEPRSIAAEQIDPQEVKTFISTMAKQTLAEQIRNRCGNIVVEYRKSSGEHLTPADELRRQRRREKNKMAAEKCRKRKRDEQSALEEREKLLGEENDKLQEEVRKLERMKNELSLMLHSHLRECRLPRSCSNIATG</sequence>
<proteinExistence type="predicted"/>
<keyword evidence="2" id="KW-0238">DNA-binding</keyword>
<dbReference type="PROSITE" id="PS00036">
    <property type="entry name" value="BZIP_BASIC"/>
    <property type="match status" value="1"/>
</dbReference>
<gene>
    <name evidence="7" type="primary">LOC106811335</name>
</gene>
<dbReference type="SUPFAM" id="SSF57959">
    <property type="entry name" value="Leucine zipper domain"/>
    <property type="match status" value="1"/>
</dbReference>
<keyword evidence="1" id="KW-0805">Transcription regulation</keyword>
<keyword evidence="3" id="KW-0804">Transcription</keyword>
<dbReference type="InterPro" id="IPR046347">
    <property type="entry name" value="bZIP_sf"/>
</dbReference>
<dbReference type="GeneID" id="106811335"/>
<evidence type="ECO:0000256" key="1">
    <source>
        <dbReference type="ARBA" id="ARBA00023015"/>
    </source>
</evidence>
<name>A0ABM1EDY2_PRICU</name>
<dbReference type="SMART" id="SM00338">
    <property type="entry name" value="BRLZ"/>
    <property type="match status" value="1"/>
</dbReference>
<dbReference type="PROSITE" id="PS50217">
    <property type="entry name" value="BZIP"/>
    <property type="match status" value="1"/>
</dbReference>
<dbReference type="Gene3D" id="1.20.5.170">
    <property type="match status" value="1"/>
</dbReference>
<dbReference type="Proteomes" id="UP000695022">
    <property type="component" value="Unplaced"/>
</dbReference>
<dbReference type="PRINTS" id="PR00042">
    <property type="entry name" value="LEUZIPPRFOS"/>
</dbReference>
<evidence type="ECO:0000259" key="5">
    <source>
        <dbReference type="PROSITE" id="PS50217"/>
    </source>
</evidence>
<dbReference type="CDD" id="cd14721">
    <property type="entry name" value="bZIP_Fos"/>
    <property type="match status" value="1"/>
</dbReference>
<protein>
    <submittedName>
        <fullName evidence="7">Transcription factor kayak-like</fullName>
    </submittedName>
</protein>
<dbReference type="RefSeq" id="XP_014670403.1">
    <property type="nucleotide sequence ID" value="XM_014814917.1"/>
</dbReference>
<dbReference type="InterPro" id="IPR000837">
    <property type="entry name" value="AP-1"/>
</dbReference>
<dbReference type="InterPro" id="IPR004827">
    <property type="entry name" value="bZIP"/>
</dbReference>
<keyword evidence="6" id="KW-1185">Reference proteome</keyword>
<evidence type="ECO:0000313" key="6">
    <source>
        <dbReference type="Proteomes" id="UP000695022"/>
    </source>
</evidence>
<dbReference type="PANTHER" id="PTHR23351:SF24">
    <property type="entry name" value="ACTIVATING TRANSCRIPTION FACTOR 3-RELATED"/>
    <property type="match status" value="1"/>
</dbReference>
<evidence type="ECO:0000313" key="7">
    <source>
        <dbReference type="RefSeq" id="XP_014670403.1"/>
    </source>
</evidence>
<feature type="region of interest" description="Disordered" evidence="4">
    <location>
        <begin position="255"/>
        <end position="275"/>
    </location>
</feature>
<reference evidence="7" key="1">
    <citation type="submission" date="2025-08" db="UniProtKB">
        <authorList>
            <consortium name="RefSeq"/>
        </authorList>
    </citation>
    <scope>IDENTIFICATION</scope>
</reference>
<feature type="domain" description="BZIP" evidence="5">
    <location>
        <begin position="251"/>
        <end position="314"/>
    </location>
</feature>
<accession>A0ABM1EDY2</accession>